<evidence type="ECO:0000256" key="8">
    <source>
        <dbReference type="PIRNR" id="PIRNR001569"/>
    </source>
</evidence>
<dbReference type="SMART" id="SM00119">
    <property type="entry name" value="HECTc"/>
    <property type="match status" value="1"/>
</dbReference>
<dbReference type="CDD" id="cd00201">
    <property type="entry name" value="WW"/>
    <property type="match status" value="3"/>
</dbReference>
<dbReference type="Gene3D" id="2.60.40.150">
    <property type="entry name" value="C2 domain"/>
    <property type="match status" value="1"/>
</dbReference>
<dbReference type="InterPro" id="IPR000569">
    <property type="entry name" value="HECT_dom"/>
</dbReference>
<evidence type="ECO:0000256" key="2">
    <source>
        <dbReference type="ARBA" id="ARBA00004496"/>
    </source>
</evidence>
<dbReference type="FunFam" id="3.30.2410.10:FF:000001">
    <property type="entry name" value="E3 ubiquitin-protein ligase NEDD4-like"/>
    <property type="match status" value="1"/>
</dbReference>
<keyword evidence="4" id="KW-0963">Cytoplasm</keyword>
<dbReference type="FunFam" id="3.30.2160.10:FF:000001">
    <property type="entry name" value="E3 ubiquitin-protein ligase NEDD4-like"/>
    <property type="match status" value="1"/>
</dbReference>
<dbReference type="SMART" id="SM00239">
    <property type="entry name" value="C2"/>
    <property type="match status" value="1"/>
</dbReference>
<comment type="catalytic activity">
    <reaction evidence="1 8">
        <text>S-ubiquitinyl-[E2 ubiquitin-conjugating enzyme]-L-cysteine + [acceptor protein]-L-lysine = [E2 ubiquitin-conjugating enzyme]-L-cysteine + N(6)-ubiquitinyl-[acceptor protein]-L-lysine.</text>
        <dbReference type="EC" id="2.3.2.26"/>
    </reaction>
</comment>
<dbReference type="Pfam" id="PF00168">
    <property type="entry name" value="C2"/>
    <property type="match status" value="1"/>
</dbReference>
<dbReference type="GO" id="GO:0061630">
    <property type="term" value="F:ubiquitin protein ligase activity"/>
    <property type="evidence" value="ECO:0007669"/>
    <property type="project" value="UniProtKB-EC"/>
</dbReference>
<accession>A0A8K0JHB2</accession>
<dbReference type="Proteomes" id="UP000812966">
    <property type="component" value="Unassembled WGS sequence"/>
</dbReference>
<dbReference type="PROSITE" id="PS50004">
    <property type="entry name" value="C2"/>
    <property type="match status" value="1"/>
</dbReference>
<keyword evidence="6" id="KW-0677">Repeat</keyword>
<keyword evidence="16" id="KW-1185">Reference proteome</keyword>
<dbReference type="PROSITE" id="PS50237">
    <property type="entry name" value="HECT"/>
    <property type="match status" value="1"/>
</dbReference>
<evidence type="ECO:0000259" key="13">
    <source>
        <dbReference type="PROSITE" id="PS50020"/>
    </source>
</evidence>
<dbReference type="FunFam" id="2.20.70.10:FF:000077">
    <property type="entry name" value="E3 ubiquitin-protein ligase"/>
    <property type="match status" value="1"/>
</dbReference>
<dbReference type="InterPro" id="IPR001202">
    <property type="entry name" value="WW_dom"/>
</dbReference>
<dbReference type="CDD" id="cd00078">
    <property type="entry name" value="HECTc"/>
    <property type="match status" value="1"/>
</dbReference>
<dbReference type="GO" id="GO:0016567">
    <property type="term" value="P:protein ubiquitination"/>
    <property type="evidence" value="ECO:0007669"/>
    <property type="project" value="UniProtKB-UniPathway"/>
</dbReference>
<dbReference type="EC" id="2.3.2.26" evidence="8"/>
<feature type="domain" description="WW" evidence="13">
    <location>
        <begin position="421"/>
        <end position="454"/>
    </location>
</feature>
<comment type="caution">
    <text evidence="15">The sequence shown here is derived from an EMBL/GenBank/DDBJ whole genome shotgun (WGS) entry which is preliminary data.</text>
</comment>
<evidence type="ECO:0000256" key="1">
    <source>
        <dbReference type="ARBA" id="ARBA00000885"/>
    </source>
</evidence>
<feature type="region of interest" description="Disordered" evidence="11">
    <location>
        <begin position="278"/>
        <end position="381"/>
    </location>
</feature>
<evidence type="ECO:0000256" key="4">
    <source>
        <dbReference type="ARBA" id="ARBA00022490"/>
    </source>
</evidence>
<gene>
    <name evidence="15" type="ORF">FFLO_05172</name>
</gene>
<feature type="domain" description="C2" evidence="12">
    <location>
        <begin position="1"/>
        <end position="112"/>
    </location>
</feature>
<comment type="pathway">
    <text evidence="3 8">Protein modification; protein ubiquitination.</text>
</comment>
<feature type="compositionally biased region" description="Low complexity" evidence="11">
    <location>
        <begin position="145"/>
        <end position="162"/>
    </location>
</feature>
<dbReference type="GO" id="GO:0072666">
    <property type="term" value="P:establishment of protein localization to vacuole"/>
    <property type="evidence" value="ECO:0007669"/>
    <property type="project" value="UniProtKB-ARBA"/>
</dbReference>
<evidence type="ECO:0000256" key="3">
    <source>
        <dbReference type="ARBA" id="ARBA00004906"/>
    </source>
</evidence>
<dbReference type="EMBL" id="JABELV010000124">
    <property type="protein sequence ID" value="KAG7530242.1"/>
    <property type="molecule type" value="Genomic_DNA"/>
</dbReference>
<dbReference type="Gene3D" id="3.90.1750.10">
    <property type="entry name" value="Hect, E3 ligase catalytic domains"/>
    <property type="match status" value="1"/>
</dbReference>
<evidence type="ECO:0000256" key="11">
    <source>
        <dbReference type="SAM" id="MobiDB-lite"/>
    </source>
</evidence>
<feature type="compositionally biased region" description="Polar residues" evidence="11">
    <location>
        <begin position="205"/>
        <end position="223"/>
    </location>
</feature>
<dbReference type="GO" id="GO:0006886">
    <property type="term" value="P:intracellular protein transport"/>
    <property type="evidence" value="ECO:0007669"/>
    <property type="project" value="UniProtKB-ARBA"/>
</dbReference>
<dbReference type="Gene3D" id="3.30.2410.10">
    <property type="entry name" value="Hect, E3 ligase catalytic domain"/>
    <property type="match status" value="1"/>
</dbReference>
<dbReference type="PIRSF" id="PIRSF001569">
    <property type="entry name" value="E3_ub_ligase_SMURF1"/>
    <property type="match status" value="1"/>
</dbReference>
<feature type="domain" description="WW" evidence="13">
    <location>
        <begin position="254"/>
        <end position="287"/>
    </location>
</feature>
<dbReference type="Pfam" id="PF00632">
    <property type="entry name" value="HECT"/>
    <property type="match status" value="1"/>
</dbReference>
<dbReference type="SUPFAM" id="SSF56204">
    <property type="entry name" value="Hect, E3 ligase catalytic domain"/>
    <property type="match status" value="1"/>
</dbReference>
<dbReference type="InterPro" id="IPR024928">
    <property type="entry name" value="E3_ub_ligase_SMURF1"/>
</dbReference>
<evidence type="ECO:0000313" key="15">
    <source>
        <dbReference type="EMBL" id="KAG7530242.1"/>
    </source>
</evidence>
<dbReference type="Pfam" id="PF00397">
    <property type="entry name" value="WW"/>
    <property type="match status" value="3"/>
</dbReference>
<evidence type="ECO:0000256" key="6">
    <source>
        <dbReference type="ARBA" id="ARBA00022737"/>
    </source>
</evidence>
<protein>
    <recommendedName>
        <fullName evidence="8">E3 ubiquitin-protein ligase</fullName>
        <ecNumber evidence="8">2.3.2.26</ecNumber>
    </recommendedName>
</protein>
<evidence type="ECO:0000256" key="9">
    <source>
        <dbReference type="PIRSR" id="PIRSR001569-1"/>
    </source>
</evidence>
<sequence>MIWSDLPDLGTRRSVVAADSLVKRDVFRLPDPFAVITVDGEQTHTTSVIKKTLNPYWNENFDINVKDSSVVAVQVFDQRKFKRKDQGFLGVINIKVADVIDLDSGGQEMLTRDLKKSSENLPVHGKLILYVTTNTSGPIQNPGPTASSGSTVGAGSSGTTADASRRDSAPQVPSSAAANSTLAASAAGQEAVAQVANPAPGVPAVNQNSTGALGAPTTNPTAQAASTGVTANNGTGGASAGNNSNFDPHMDHLGSLPEGWERRIDHLGRQYYVDHNTRTTTWNRPSTDQVANNANAANSTGDARARHNLRSLADDMLDTGGGSGSNTPNPNGQNAPASPGGAAAGGSGVVPTGGATVTQAGAGPLPQGWEQRFTPEGRPYFVDHNTRTTTWVDPRRQQLLRVISPSGGNLTVQPQTVSQLGPLPSGWEMRLTSTARVYFVDHNTKTTTWDDPRLPSSLDQNTPQYKRDFRRKLIYFRSQPALRPNTGQCHIKVSRETIFEGSYSEIMRQTPNDLKKRLMIKFEGEDGLDYGGLSREFFFLLSHEMFNPFYCLFEYSAHDNYTLQINPNSGVNPEHLNYFKFIGRVLGLGIFHRRFLDAYFIVAFYKMILKKKIALADLESVDAELHRGLTWMLENDITDVIDDTFCTTEERFGEIVTVDLKPGGRDVQVTEENKKEYVDLVTTYRIEKRVSEQFEAFMSGFNELIPQELINVFDERELELLIGGMSEIDVDDWMKHTDYRGYNPSDEVIEWFWKIVRAWPAERKSRLLQFTTGTSRIPVNGFKDLQGSDGPRRFTIEKAGEVTQLPKSHTCFNRIDLPAYKTFEQLEQKLTIAVEETLGFGQE</sequence>
<evidence type="ECO:0000259" key="12">
    <source>
        <dbReference type="PROSITE" id="PS50004"/>
    </source>
</evidence>
<evidence type="ECO:0000313" key="16">
    <source>
        <dbReference type="Proteomes" id="UP000812966"/>
    </source>
</evidence>
<dbReference type="PROSITE" id="PS50020">
    <property type="entry name" value="WW_DOMAIN_2"/>
    <property type="match status" value="3"/>
</dbReference>
<feature type="active site" description="Glycyl thioester intermediate" evidence="9 10">
    <location>
        <position position="811"/>
    </location>
</feature>
<evidence type="ECO:0000256" key="7">
    <source>
        <dbReference type="ARBA" id="ARBA00022786"/>
    </source>
</evidence>
<dbReference type="FunFam" id="2.60.40.150:FF:000156">
    <property type="entry name" value="E3 ubiquitin-protein ligase"/>
    <property type="match status" value="1"/>
</dbReference>
<feature type="compositionally biased region" description="Low complexity" evidence="11">
    <location>
        <begin position="349"/>
        <end position="364"/>
    </location>
</feature>
<comment type="subcellular location">
    <subcellularLocation>
        <location evidence="2">Cytoplasm</location>
    </subcellularLocation>
</comment>
<dbReference type="AlphaFoldDB" id="A0A8K0JHB2"/>
<evidence type="ECO:0000259" key="14">
    <source>
        <dbReference type="PROSITE" id="PS50237"/>
    </source>
</evidence>
<dbReference type="FunFam" id="3.90.1750.10:FF:000005">
    <property type="entry name" value="E3 ubiquitin-protein ligase"/>
    <property type="match status" value="1"/>
</dbReference>
<dbReference type="SUPFAM" id="SSF49562">
    <property type="entry name" value="C2 domain (Calcium/lipid-binding domain, CaLB)"/>
    <property type="match status" value="1"/>
</dbReference>
<dbReference type="PANTHER" id="PTHR11254">
    <property type="entry name" value="HECT DOMAIN UBIQUITIN-PROTEIN LIGASE"/>
    <property type="match status" value="1"/>
</dbReference>
<dbReference type="UniPathway" id="UPA00143"/>
<proteinExistence type="predicted"/>
<dbReference type="FunFam" id="2.20.70.10:FF:000017">
    <property type="entry name" value="E3 ubiquitin-protein ligase"/>
    <property type="match status" value="1"/>
</dbReference>
<dbReference type="SUPFAM" id="SSF51045">
    <property type="entry name" value="WW domain"/>
    <property type="match status" value="3"/>
</dbReference>
<organism evidence="15 16">
    <name type="scientific">Filobasidium floriforme</name>
    <dbReference type="NCBI Taxonomy" id="5210"/>
    <lineage>
        <taxon>Eukaryota</taxon>
        <taxon>Fungi</taxon>
        <taxon>Dikarya</taxon>
        <taxon>Basidiomycota</taxon>
        <taxon>Agaricomycotina</taxon>
        <taxon>Tremellomycetes</taxon>
        <taxon>Filobasidiales</taxon>
        <taxon>Filobasidiaceae</taxon>
        <taxon>Filobasidium</taxon>
    </lineage>
</organism>
<dbReference type="InterPro" id="IPR036020">
    <property type="entry name" value="WW_dom_sf"/>
</dbReference>
<dbReference type="SMART" id="SM00456">
    <property type="entry name" value="WW"/>
    <property type="match status" value="3"/>
</dbReference>
<evidence type="ECO:0000256" key="10">
    <source>
        <dbReference type="PROSITE-ProRule" id="PRU00104"/>
    </source>
</evidence>
<feature type="compositionally biased region" description="Low complexity" evidence="11">
    <location>
        <begin position="224"/>
        <end position="233"/>
    </location>
</feature>
<dbReference type="Gene3D" id="2.20.70.10">
    <property type="match status" value="2"/>
</dbReference>
<dbReference type="FunFam" id="2.20.70.10:FF:000011">
    <property type="entry name" value="E3 ubiquitin-protein ligase"/>
    <property type="match status" value="1"/>
</dbReference>
<keyword evidence="7 8" id="KW-0833">Ubl conjugation pathway</keyword>
<name>A0A8K0JHB2_9TREE</name>
<reference evidence="15" key="1">
    <citation type="submission" date="2020-04" db="EMBL/GenBank/DDBJ databases">
        <title>Analysis of mating type loci in Filobasidium floriforme.</title>
        <authorList>
            <person name="Nowrousian M."/>
        </authorList>
    </citation>
    <scope>NUCLEOTIDE SEQUENCE</scope>
    <source>
        <strain evidence="15">CBS 6242</strain>
    </source>
</reference>
<feature type="region of interest" description="Disordered" evidence="11">
    <location>
        <begin position="203"/>
        <end position="254"/>
    </location>
</feature>
<evidence type="ECO:0000256" key="5">
    <source>
        <dbReference type="ARBA" id="ARBA00022679"/>
    </source>
</evidence>
<dbReference type="InterPro" id="IPR000008">
    <property type="entry name" value="C2_dom"/>
</dbReference>
<feature type="domain" description="HECT" evidence="14">
    <location>
        <begin position="510"/>
        <end position="843"/>
    </location>
</feature>
<dbReference type="CDD" id="cd08382">
    <property type="entry name" value="C2_Smurf-like"/>
    <property type="match status" value="1"/>
</dbReference>
<feature type="region of interest" description="Disordered" evidence="11">
    <location>
        <begin position="138"/>
        <end position="181"/>
    </location>
</feature>
<dbReference type="InterPro" id="IPR050409">
    <property type="entry name" value="E3_ubiq-protein_ligase"/>
</dbReference>
<feature type="domain" description="WW" evidence="13">
    <location>
        <begin position="363"/>
        <end position="396"/>
    </location>
</feature>
<dbReference type="InterPro" id="IPR035892">
    <property type="entry name" value="C2_domain_sf"/>
</dbReference>
<feature type="compositionally biased region" description="Polar residues" evidence="11">
    <location>
        <begin position="278"/>
        <end position="301"/>
    </location>
</feature>
<dbReference type="PROSITE" id="PS01159">
    <property type="entry name" value="WW_DOMAIN_1"/>
    <property type="match status" value="3"/>
</dbReference>
<dbReference type="Gene3D" id="3.30.2160.10">
    <property type="entry name" value="Hect, E3 ligase catalytic domain"/>
    <property type="match status" value="1"/>
</dbReference>
<keyword evidence="5 8" id="KW-0808">Transferase</keyword>
<dbReference type="PANTHER" id="PTHR11254:SF440">
    <property type="entry name" value="E3 UBIQUITIN-PROTEIN LIGASE NEDD-4"/>
    <property type="match status" value="1"/>
</dbReference>
<dbReference type="InterPro" id="IPR035983">
    <property type="entry name" value="Hect_E3_ubiquitin_ligase"/>
</dbReference>
<dbReference type="GO" id="GO:0007034">
    <property type="term" value="P:vacuolar transport"/>
    <property type="evidence" value="ECO:0007669"/>
    <property type="project" value="UniProtKB-ARBA"/>
</dbReference>
<dbReference type="GO" id="GO:0005737">
    <property type="term" value="C:cytoplasm"/>
    <property type="evidence" value="ECO:0007669"/>
    <property type="project" value="UniProtKB-SubCell"/>
</dbReference>
<dbReference type="GO" id="GO:0006511">
    <property type="term" value="P:ubiquitin-dependent protein catabolic process"/>
    <property type="evidence" value="ECO:0007669"/>
    <property type="project" value="InterPro"/>
</dbReference>
<feature type="compositionally biased region" description="Low complexity" evidence="11">
    <location>
        <begin position="325"/>
        <end position="341"/>
    </location>
</feature>